<keyword evidence="3" id="KW-0597">Phosphoprotein</keyword>
<sequence>MYSAEAAASKLVHYSREDEYKDYFETTTTGILYLDSNGRIKNLNREAERICGVDRKRALGKQAEQVFQDFGYKFLKVFSPADCDNLYTTSVRINVNEQALYLHINALKLTGSNGEMTGMIVILQDVSAVRAAIKQIQTTQMLVSLGELAAGVAHHVRTPLTTLSGYLQVMLGRLENDQYTVKRDTLEVLLDEVSYINDVVKELVLFAKPPVNKEPQVDINRILHEALLLTFKDLGGEKINIHKQLATNLPLVALDVNLVKQAVVNIMQNSLEAMAEEGTLTVKSWLNSELNMLVIGIYDTGNGIPTEILSRIFEPFYTTKLDRMGLGLPIAHRIISEHGGFIHVNADEQGGTKVKIYLPIVDDRLRRLTVVHQQLLNLQ</sequence>
<keyword evidence="7" id="KW-0067">ATP-binding</keyword>
<evidence type="ECO:0000256" key="1">
    <source>
        <dbReference type="ARBA" id="ARBA00000085"/>
    </source>
</evidence>
<dbReference type="InterPro" id="IPR036890">
    <property type="entry name" value="HATPase_C_sf"/>
</dbReference>
<dbReference type="InterPro" id="IPR004358">
    <property type="entry name" value="Sig_transdc_His_kin-like_C"/>
</dbReference>
<dbReference type="OrthoDB" id="9815750at2"/>
<keyword evidence="5" id="KW-0547">Nucleotide-binding</keyword>
<name>A0A1H8Q4D5_9FIRM</name>
<dbReference type="EC" id="2.7.13.3" evidence="2"/>
<dbReference type="InterPro" id="IPR003594">
    <property type="entry name" value="HATPase_dom"/>
</dbReference>
<dbReference type="InterPro" id="IPR013767">
    <property type="entry name" value="PAS_fold"/>
</dbReference>
<dbReference type="PANTHER" id="PTHR43065:SF10">
    <property type="entry name" value="PEROXIDE STRESS-ACTIVATED HISTIDINE KINASE MAK3"/>
    <property type="match status" value="1"/>
</dbReference>
<dbReference type="InterPro" id="IPR036097">
    <property type="entry name" value="HisK_dim/P_sf"/>
</dbReference>
<organism evidence="11 12">
    <name type="scientific">Propionispora vibrioides</name>
    <dbReference type="NCBI Taxonomy" id="112903"/>
    <lineage>
        <taxon>Bacteria</taxon>
        <taxon>Bacillati</taxon>
        <taxon>Bacillota</taxon>
        <taxon>Negativicutes</taxon>
        <taxon>Selenomonadales</taxon>
        <taxon>Sporomusaceae</taxon>
        <taxon>Propionispora</taxon>
    </lineage>
</organism>
<dbReference type="SUPFAM" id="SSF55874">
    <property type="entry name" value="ATPase domain of HSP90 chaperone/DNA topoisomerase II/histidine kinase"/>
    <property type="match status" value="1"/>
</dbReference>
<evidence type="ECO:0000256" key="3">
    <source>
        <dbReference type="ARBA" id="ARBA00022553"/>
    </source>
</evidence>
<gene>
    <name evidence="11" type="ORF">SAMN04490178_102183</name>
</gene>
<keyword evidence="4" id="KW-0808">Transferase</keyword>
<dbReference type="GO" id="GO:0000155">
    <property type="term" value="F:phosphorelay sensor kinase activity"/>
    <property type="evidence" value="ECO:0007669"/>
    <property type="project" value="InterPro"/>
</dbReference>
<keyword evidence="8" id="KW-0902">Two-component regulatory system</keyword>
<dbReference type="SMART" id="SM00387">
    <property type="entry name" value="HATPase_c"/>
    <property type="match status" value="1"/>
</dbReference>
<dbReference type="Gene3D" id="3.30.450.20">
    <property type="entry name" value="PAS domain"/>
    <property type="match status" value="1"/>
</dbReference>
<dbReference type="InterPro" id="IPR005467">
    <property type="entry name" value="His_kinase_dom"/>
</dbReference>
<dbReference type="PRINTS" id="PR00344">
    <property type="entry name" value="BCTRLSENSOR"/>
</dbReference>
<evidence type="ECO:0000259" key="9">
    <source>
        <dbReference type="PROSITE" id="PS50109"/>
    </source>
</evidence>
<reference evidence="11 12" key="1">
    <citation type="submission" date="2016-10" db="EMBL/GenBank/DDBJ databases">
        <authorList>
            <person name="de Groot N.N."/>
        </authorList>
    </citation>
    <scope>NUCLEOTIDE SEQUENCE [LARGE SCALE GENOMIC DNA]</scope>
    <source>
        <strain evidence="11 12">DSM 13305</strain>
    </source>
</reference>
<dbReference type="InterPro" id="IPR035965">
    <property type="entry name" value="PAS-like_dom_sf"/>
</dbReference>
<comment type="catalytic activity">
    <reaction evidence="1">
        <text>ATP + protein L-histidine = ADP + protein N-phospho-L-histidine.</text>
        <dbReference type="EC" id="2.7.13.3"/>
    </reaction>
</comment>
<evidence type="ECO:0000256" key="8">
    <source>
        <dbReference type="ARBA" id="ARBA00023012"/>
    </source>
</evidence>
<dbReference type="Gene3D" id="1.10.287.130">
    <property type="match status" value="1"/>
</dbReference>
<dbReference type="InterPro" id="IPR000014">
    <property type="entry name" value="PAS"/>
</dbReference>
<evidence type="ECO:0000256" key="4">
    <source>
        <dbReference type="ARBA" id="ARBA00022679"/>
    </source>
</evidence>
<dbReference type="EMBL" id="FODY01000002">
    <property type="protein sequence ID" value="SEO49112.1"/>
    <property type="molecule type" value="Genomic_DNA"/>
</dbReference>
<dbReference type="AlphaFoldDB" id="A0A1H8Q4D5"/>
<dbReference type="PANTHER" id="PTHR43065">
    <property type="entry name" value="SENSOR HISTIDINE KINASE"/>
    <property type="match status" value="1"/>
</dbReference>
<dbReference type="InterPro" id="IPR003661">
    <property type="entry name" value="HisK_dim/P_dom"/>
</dbReference>
<dbReference type="CDD" id="cd00130">
    <property type="entry name" value="PAS"/>
    <property type="match status" value="1"/>
</dbReference>
<dbReference type="SMART" id="SM00388">
    <property type="entry name" value="HisKA"/>
    <property type="match status" value="1"/>
</dbReference>
<keyword evidence="12" id="KW-1185">Reference proteome</keyword>
<dbReference type="RefSeq" id="WP_091743891.1">
    <property type="nucleotide sequence ID" value="NZ_FODY01000002.1"/>
</dbReference>
<dbReference type="CDD" id="cd00082">
    <property type="entry name" value="HisKA"/>
    <property type="match status" value="1"/>
</dbReference>
<evidence type="ECO:0000256" key="5">
    <source>
        <dbReference type="ARBA" id="ARBA00022741"/>
    </source>
</evidence>
<dbReference type="SUPFAM" id="SSF47384">
    <property type="entry name" value="Homodimeric domain of signal transducing histidine kinase"/>
    <property type="match status" value="1"/>
</dbReference>
<evidence type="ECO:0000313" key="12">
    <source>
        <dbReference type="Proteomes" id="UP000198847"/>
    </source>
</evidence>
<proteinExistence type="predicted"/>
<dbReference type="SUPFAM" id="SSF55785">
    <property type="entry name" value="PYP-like sensor domain (PAS domain)"/>
    <property type="match status" value="1"/>
</dbReference>
<dbReference type="NCBIfam" id="TIGR00229">
    <property type="entry name" value="sensory_box"/>
    <property type="match status" value="1"/>
</dbReference>
<dbReference type="GO" id="GO:0006355">
    <property type="term" value="P:regulation of DNA-templated transcription"/>
    <property type="evidence" value="ECO:0007669"/>
    <property type="project" value="InterPro"/>
</dbReference>
<dbReference type="Pfam" id="PF00512">
    <property type="entry name" value="HisKA"/>
    <property type="match status" value="1"/>
</dbReference>
<dbReference type="STRING" id="112903.SAMN04490178_102183"/>
<keyword evidence="6 11" id="KW-0418">Kinase</keyword>
<feature type="domain" description="PAS" evidence="10">
    <location>
        <begin position="16"/>
        <end position="98"/>
    </location>
</feature>
<dbReference type="PROSITE" id="PS50109">
    <property type="entry name" value="HIS_KIN"/>
    <property type="match status" value="1"/>
</dbReference>
<feature type="domain" description="Histidine kinase" evidence="9">
    <location>
        <begin position="151"/>
        <end position="362"/>
    </location>
</feature>
<evidence type="ECO:0000259" key="10">
    <source>
        <dbReference type="PROSITE" id="PS50112"/>
    </source>
</evidence>
<evidence type="ECO:0000256" key="7">
    <source>
        <dbReference type="ARBA" id="ARBA00022840"/>
    </source>
</evidence>
<dbReference type="Pfam" id="PF02518">
    <property type="entry name" value="HATPase_c"/>
    <property type="match status" value="1"/>
</dbReference>
<dbReference type="PROSITE" id="PS50112">
    <property type="entry name" value="PAS"/>
    <property type="match status" value="1"/>
</dbReference>
<dbReference type="GO" id="GO:0005524">
    <property type="term" value="F:ATP binding"/>
    <property type="evidence" value="ECO:0007669"/>
    <property type="project" value="UniProtKB-KW"/>
</dbReference>
<dbReference type="Proteomes" id="UP000198847">
    <property type="component" value="Unassembled WGS sequence"/>
</dbReference>
<dbReference type="Pfam" id="PF00989">
    <property type="entry name" value="PAS"/>
    <property type="match status" value="1"/>
</dbReference>
<accession>A0A1H8Q4D5</accession>
<evidence type="ECO:0000256" key="6">
    <source>
        <dbReference type="ARBA" id="ARBA00022777"/>
    </source>
</evidence>
<protein>
    <recommendedName>
        <fullName evidence="2">histidine kinase</fullName>
        <ecNumber evidence="2">2.7.13.3</ecNumber>
    </recommendedName>
</protein>
<evidence type="ECO:0000313" key="11">
    <source>
        <dbReference type="EMBL" id="SEO49112.1"/>
    </source>
</evidence>
<dbReference type="Gene3D" id="3.30.565.10">
    <property type="entry name" value="Histidine kinase-like ATPase, C-terminal domain"/>
    <property type="match status" value="1"/>
</dbReference>
<evidence type="ECO:0000256" key="2">
    <source>
        <dbReference type="ARBA" id="ARBA00012438"/>
    </source>
</evidence>